<dbReference type="Proteomes" id="UP000480943">
    <property type="component" value="Unassembled WGS sequence"/>
</dbReference>
<feature type="domain" description="Sulfatase N-terminal" evidence="9">
    <location>
        <begin position="198"/>
        <end position="471"/>
    </location>
</feature>
<keyword evidence="6 8" id="KW-0472">Membrane</keyword>
<dbReference type="InterPro" id="IPR040423">
    <property type="entry name" value="PEA_transferase"/>
</dbReference>
<evidence type="ECO:0000313" key="10">
    <source>
        <dbReference type="EMBL" id="KAB1183958.1"/>
    </source>
</evidence>
<evidence type="ECO:0000256" key="2">
    <source>
        <dbReference type="ARBA" id="ARBA00022475"/>
    </source>
</evidence>
<accession>A0AAD3WY50</accession>
<comment type="caution">
    <text evidence="10">The sequence shown here is derived from an EMBL/GenBank/DDBJ whole genome shotgun (WGS) entry which is preliminary data.</text>
</comment>
<sequence>MLEYLKNFIKKSIKALAPLIFIFLCSYLMYKGSGANINNKNIIIMTIFLVFLSSSRKSFFFIVIPFVLLFFIYAPIGLTFGEISYKYIASVFSTDVVEANEFISQIPIVNWFYAILIPISLCIFRYLSKKYNINYLKNKTFIIISILVITYNQSPFYFIKKVYSSTTDVVSELKKLNEYKVHNAWGKSTLNDKSKYNTYVLVIGESVRRDYMGIYGYPINNTPFLSKVNGVVINGLESAGTNTVASLRLMLTQGNINKWTPEYNYNIIDLAKSAGYKTYWLSNQGYTGTYDTPVTAIAKQSDNRYFLKLGAYNSSNTSDYALLPEIKTTISNKIKKKLIVIHLYGSHPSACDRITDFDKIITVKDKRYKYLSCYVNSIAKTDDFLSQVYSMLEDEYQKNKNDTFSMIYFSDHGLSHRLVDGQILFNNNKVSKYHLDVPLIKMSSDDYQHDEYNVSKSGAFFTDGLASWLGINNEKISNRYDLFSNESDKEISHYRVKLDEYKNDPAINIDNL</sequence>
<dbReference type="Gene3D" id="3.40.720.10">
    <property type="entry name" value="Alkaline Phosphatase, subunit A"/>
    <property type="match status" value="1"/>
</dbReference>
<dbReference type="InterPro" id="IPR058130">
    <property type="entry name" value="PEA_transf_C"/>
</dbReference>
<keyword evidence="3 10" id="KW-0808">Transferase</keyword>
<dbReference type="PANTHER" id="PTHR30443">
    <property type="entry name" value="INNER MEMBRANE PROTEIN"/>
    <property type="match status" value="1"/>
</dbReference>
<keyword evidence="2" id="KW-1003">Cell membrane</keyword>
<dbReference type="AlphaFoldDB" id="A0AAD3WY50"/>
<evidence type="ECO:0000256" key="4">
    <source>
        <dbReference type="ARBA" id="ARBA00022692"/>
    </source>
</evidence>
<dbReference type="InterPro" id="IPR017850">
    <property type="entry name" value="Alkaline_phosphatase_core_sf"/>
</dbReference>
<dbReference type="Pfam" id="PF00884">
    <property type="entry name" value="Sulfatase"/>
    <property type="match status" value="1"/>
</dbReference>
<feature type="transmembrane region" description="Helical" evidence="8">
    <location>
        <begin position="12"/>
        <end position="30"/>
    </location>
</feature>
<dbReference type="EMBL" id="VZUQ01000027">
    <property type="protein sequence ID" value="KAB1183958.1"/>
    <property type="molecule type" value="Genomic_DNA"/>
</dbReference>
<evidence type="ECO:0000259" key="9">
    <source>
        <dbReference type="Pfam" id="PF00884"/>
    </source>
</evidence>
<evidence type="ECO:0000256" key="6">
    <source>
        <dbReference type="ARBA" id="ARBA00023136"/>
    </source>
</evidence>
<feature type="transmembrane region" description="Helical" evidence="8">
    <location>
        <begin position="108"/>
        <end position="128"/>
    </location>
</feature>
<keyword evidence="5 8" id="KW-1133">Transmembrane helix</keyword>
<reference evidence="10 11" key="1">
    <citation type="submission" date="2019-09" db="EMBL/GenBank/DDBJ databases">
        <title>Photobacterium damselae subsp. damselae CDC-2227-81, a human clinical isolate.</title>
        <authorList>
            <person name="Osorio C.R."/>
        </authorList>
    </citation>
    <scope>NUCLEOTIDE SEQUENCE [LARGE SCALE GENOMIC DNA]</scope>
    <source>
        <strain evidence="10 11">CDC-2227-81</strain>
    </source>
</reference>
<keyword evidence="4 8" id="KW-0812">Transmembrane</keyword>
<dbReference type="InterPro" id="IPR000917">
    <property type="entry name" value="Sulfatase_N"/>
</dbReference>
<dbReference type="PANTHER" id="PTHR30443:SF4">
    <property type="entry name" value="PHOSPHOETHANOLAMINE TRANSFERASE OPGE-RELATED"/>
    <property type="match status" value="1"/>
</dbReference>
<dbReference type="CDD" id="cd16017">
    <property type="entry name" value="LptA"/>
    <property type="match status" value="1"/>
</dbReference>
<evidence type="ECO:0000256" key="8">
    <source>
        <dbReference type="SAM" id="Phobius"/>
    </source>
</evidence>
<name>A0AAD3WY50_PHODD</name>
<proteinExistence type="inferred from homology"/>
<protein>
    <submittedName>
        <fullName evidence="10">Phosphoethanolamine transferase</fullName>
    </submittedName>
</protein>
<evidence type="ECO:0000256" key="7">
    <source>
        <dbReference type="ARBA" id="ARBA00038481"/>
    </source>
</evidence>
<dbReference type="GO" id="GO:0009244">
    <property type="term" value="P:lipopolysaccharide core region biosynthetic process"/>
    <property type="evidence" value="ECO:0007669"/>
    <property type="project" value="TreeGrafter"/>
</dbReference>
<dbReference type="GO" id="GO:0016776">
    <property type="term" value="F:phosphotransferase activity, phosphate group as acceptor"/>
    <property type="evidence" value="ECO:0007669"/>
    <property type="project" value="TreeGrafter"/>
</dbReference>
<organism evidence="10 11">
    <name type="scientific">Photobacterium damselae subsp. damselae</name>
    <name type="common">Listonella damsela</name>
    <dbReference type="NCBI Taxonomy" id="85581"/>
    <lineage>
        <taxon>Bacteria</taxon>
        <taxon>Pseudomonadati</taxon>
        <taxon>Pseudomonadota</taxon>
        <taxon>Gammaproteobacteria</taxon>
        <taxon>Vibrionales</taxon>
        <taxon>Vibrionaceae</taxon>
        <taxon>Photobacterium</taxon>
    </lineage>
</organism>
<evidence type="ECO:0000256" key="1">
    <source>
        <dbReference type="ARBA" id="ARBA00004651"/>
    </source>
</evidence>
<gene>
    <name evidence="10" type="ORF">F6450_02880</name>
</gene>
<comment type="subcellular location">
    <subcellularLocation>
        <location evidence="1">Cell membrane</location>
        <topology evidence="1">Multi-pass membrane protein</topology>
    </subcellularLocation>
</comment>
<comment type="similarity">
    <text evidence="7">Belongs to the phosphoethanolamine transferase family.</text>
</comment>
<dbReference type="GO" id="GO:0005886">
    <property type="term" value="C:plasma membrane"/>
    <property type="evidence" value="ECO:0007669"/>
    <property type="project" value="UniProtKB-SubCell"/>
</dbReference>
<evidence type="ECO:0000256" key="5">
    <source>
        <dbReference type="ARBA" id="ARBA00022989"/>
    </source>
</evidence>
<dbReference type="SUPFAM" id="SSF53649">
    <property type="entry name" value="Alkaline phosphatase-like"/>
    <property type="match status" value="1"/>
</dbReference>
<evidence type="ECO:0000313" key="11">
    <source>
        <dbReference type="Proteomes" id="UP000480943"/>
    </source>
</evidence>
<feature type="transmembrane region" description="Helical" evidence="8">
    <location>
        <begin position="59"/>
        <end position="76"/>
    </location>
</feature>
<feature type="transmembrane region" description="Helical" evidence="8">
    <location>
        <begin position="140"/>
        <end position="159"/>
    </location>
</feature>
<evidence type="ECO:0000256" key="3">
    <source>
        <dbReference type="ARBA" id="ARBA00022679"/>
    </source>
</evidence>